<evidence type="ECO:0000313" key="1">
    <source>
        <dbReference type="EMBL" id="KKS72176.1"/>
    </source>
</evidence>
<dbReference type="PATRIC" id="fig|1619052.3.peg.283"/>
<dbReference type="InterPro" id="IPR014825">
    <property type="entry name" value="DNA_alkylation"/>
</dbReference>
<dbReference type="Gene3D" id="1.25.10.90">
    <property type="match status" value="1"/>
</dbReference>
<name>A0A0G1DMY3_9BACT</name>
<dbReference type="SUPFAM" id="SSF48371">
    <property type="entry name" value="ARM repeat"/>
    <property type="match status" value="1"/>
</dbReference>
<accession>A0A0G1DMY3</accession>
<dbReference type="AlphaFoldDB" id="A0A0G1DMY3"/>
<evidence type="ECO:0000313" key="2">
    <source>
        <dbReference type="Proteomes" id="UP000033867"/>
    </source>
</evidence>
<dbReference type="Pfam" id="PF08713">
    <property type="entry name" value="DNA_alkylation"/>
    <property type="match status" value="1"/>
</dbReference>
<dbReference type="EMBL" id="LCEK01000012">
    <property type="protein sequence ID" value="KKS72176.1"/>
    <property type="molecule type" value="Genomic_DNA"/>
</dbReference>
<proteinExistence type="predicted"/>
<dbReference type="CDD" id="cd06561">
    <property type="entry name" value="AlkD_like"/>
    <property type="match status" value="1"/>
</dbReference>
<comment type="caution">
    <text evidence="1">The sequence shown here is derived from an EMBL/GenBank/DDBJ whole genome shotgun (WGS) entry which is preliminary data.</text>
</comment>
<dbReference type="Proteomes" id="UP000033867">
    <property type="component" value="Unassembled WGS sequence"/>
</dbReference>
<organism evidence="1 2">
    <name type="scientific">Candidatus Magasanikbacteria bacterium GW2011_GWE2_42_7</name>
    <dbReference type="NCBI Taxonomy" id="1619052"/>
    <lineage>
        <taxon>Bacteria</taxon>
        <taxon>Candidatus Magasanikiibacteriota</taxon>
    </lineage>
</organism>
<dbReference type="InterPro" id="IPR016024">
    <property type="entry name" value="ARM-type_fold"/>
</dbReference>
<dbReference type="PANTHER" id="PTHR34070">
    <property type="entry name" value="ARMADILLO-TYPE FOLD"/>
    <property type="match status" value="1"/>
</dbReference>
<protein>
    <submittedName>
        <fullName evidence="1">Alkylation repair enzyme protein</fullName>
    </submittedName>
</protein>
<dbReference type="PANTHER" id="PTHR34070:SF1">
    <property type="entry name" value="DNA ALKYLATION REPAIR PROTEIN"/>
    <property type="match status" value="1"/>
</dbReference>
<gene>
    <name evidence="1" type="ORF">UV42_C0012G0003</name>
</gene>
<reference evidence="1 2" key="1">
    <citation type="journal article" date="2015" name="Nature">
        <title>rRNA introns, odd ribosomes, and small enigmatic genomes across a large radiation of phyla.</title>
        <authorList>
            <person name="Brown C.T."/>
            <person name="Hug L.A."/>
            <person name="Thomas B.C."/>
            <person name="Sharon I."/>
            <person name="Castelle C.J."/>
            <person name="Singh A."/>
            <person name="Wilkins M.J."/>
            <person name="Williams K.H."/>
            <person name="Banfield J.F."/>
        </authorList>
    </citation>
    <scope>NUCLEOTIDE SEQUENCE [LARGE SCALE GENOMIC DNA]</scope>
</reference>
<sequence length="235" mass="27372">MSYNAITAAIQEQSNPTRAAHSMRFFKTAKGQYGEGDMFLGLTVPMQRVIAKKFHDLPIPAILRLLHSRYHEYRLIALLILVLQFERGDDKAKKQIVDIYLGETKWINNWDLVDLSAYKILGAWLLTHNRRVLTRLAKSSNMWERRLAIVSTYAFILTGELDDTFALSTRLLTDTHDLMHKAVGWMLREAGKKDVAQLEAFLHKHAKTMPRTMLRYSIEKFPEKKRKTYLLMKHL</sequence>